<gene>
    <name evidence="1" type="ORF">MENTE1834_LOCUS7363</name>
</gene>
<dbReference type="Proteomes" id="UP001497535">
    <property type="component" value="Unassembled WGS sequence"/>
</dbReference>
<reference evidence="1" key="1">
    <citation type="submission" date="2023-11" db="EMBL/GenBank/DDBJ databases">
        <authorList>
            <person name="Poullet M."/>
        </authorList>
    </citation>
    <scope>NUCLEOTIDE SEQUENCE</scope>
    <source>
        <strain evidence="1">E1834</strain>
    </source>
</reference>
<evidence type="ECO:0000313" key="1">
    <source>
        <dbReference type="EMBL" id="CAK5030918.1"/>
    </source>
</evidence>
<accession>A0ACB0Y4W9</accession>
<name>A0ACB0Y4W9_MELEN</name>
<sequence length="64" mass="7530">MFLFVHCKMQIFPITLVSPLQYTLRACQHFLWGYDFSSKDFPSMDFPSILFVNGSYINGLFIKK</sequence>
<protein>
    <submittedName>
        <fullName evidence="1">Uncharacterized protein</fullName>
    </submittedName>
</protein>
<keyword evidence="2" id="KW-1185">Reference proteome</keyword>
<comment type="caution">
    <text evidence="1">The sequence shown here is derived from an EMBL/GenBank/DDBJ whole genome shotgun (WGS) entry which is preliminary data.</text>
</comment>
<organism evidence="1 2">
    <name type="scientific">Meloidogyne enterolobii</name>
    <name type="common">Root-knot nematode worm</name>
    <name type="synonym">Meloidogyne mayaguensis</name>
    <dbReference type="NCBI Taxonomy" id="390850"/>
    <lineage>
        <taxon>Eukaryota</taxon>
        <taxon>Metazoa</taxon>
        <taxon>Ecdysozoa</taxon>
        <taxon>Nematoda</taxon>
        <taxon>Chromadorea</taxon>
        <taxon>Rhabditida</taxon>
        <taxon>Tylenchina</taxon>
        <taxon>Tylenchomorpha</taxon>
        <taxon>Tylenchoidea</taxon>
        <taxon>Meloidogynidae</taxon>
        <taxon>Meloidogyninae</taxon>
        <taxon>Meloidogyne</taxon>
    </lineage>
</organism>
<evidence type="ECO:0000313" key="2">
    <source>
        <dbReference type="Proteomes" id="UP001497535"/>
    </source>
</evidence>
<proteinExistence type="predicted"/>
<dbReference type="EMBL" id="CAVMJV010000005">
    <property type="protein sequence ID" value="CAK5030918.1"/>
    <property type="molecule type" value="Genomic_DNA"/>
</dbReference>